<feature type="non-terminal residue" evidence="1">
    <location>
        <position position="82"/>
    </location>
</feature>
<sequence>MRAEGILRDEGRVEQHGSWWKVGTIINLKTRWRLLRFAFKLDEAKKIGGVDVTGATCRKAWCKAPSRDVLLLLVLVVAQGAG</sequence>
<reference evidence="1 2" key="1">
    <citation type="journal article" date="2018" name="Front. Plant Sci.">
        <title>Red Clover (Trifolium pratense) and Zigzag Clover (T. medium) - A Picture of Genomic Similarities and Differences.</title>
        <authorList>
            <person name="Dluhosova J."/>
            <person name="Istvanek J."/>
            <person name="Nedelnik J."/>
            <person name="Repkova J."/>
        </authorList>
    </citation>
    <scope>NUCLEOTIDE SEQUENCE [LARGE SCALE GENOMIC DNA]</scope>
    <source>
        <strain evidence="2">cv. 10/8</strain>
        <tissue evidence="1">Leaf</tissue>
    </source>
</reference>
<dbReference type="AlphaFoldDB" id="A0A392TII5"/>
<dbReference type="Proteomes" id="UP000265520">
    <property type="component" value="Unassembled WGS sequence"/>
</dbReference>
<keyword evidence="2" id="KW-1185">Reference proteome</keyword>
<protein>
    <submittedName>
        <fullName evidence="1">Uncharacterized protein</fullName>
    </submittedName>
</protein>
<name>A0A392TII5_9FABA</name>
<dbReference type="EMBL" id="LXQA010590709">
    <property type="protein sequence ID" value="MCI60941.1"/>
    <property type="molecule type" value="Genomic_DNA"/>
</dbReference>
<evidence type="ECO:0000313" key="1">
    <source>
        <dbReference type="EMBL" id="MCI60941.1"/>
    </source>
</evidence>
<organism evidence="1 2">
    <name type="scientific">Trifolium medium</name>
    <dbReference type="NCBI Taxonomy" id="97028"/>
    <lineage>
        <taxon>Eukaryota</taxon>
        <taxon>Viridiplantae</taxon>
        <taxon>Streptophyta</taxon>
        <taxon>Embryophyta</taxon>
        <taxon>Tracheophyta</taxon>
        <taxon>Spermatophyta</taxon>
        <taxon>Magnoliopsida</taxon>
        <taxon>eudicotyledons</taxon>
        <taxon>Gunneridae</taxon>
        <taxon>Pentapetalae</taxon>
        <taxon>rosids</taxon>
        <taxon>fabids</taxon>
        <taxon>Fabales</taxon>
        <taxon>Fabaceae</taxon>
        <taxon>Papilionoideae</taxon>
        <taxon>50 kb inversion clade</taxon>
        <taxon>NPAAA clade</taxon>
        <taxon>Hologalegina</taxon>
        <taxon>IRL clade</taxon>
        <taxon>Trifolieae</taxon>
        <taxon>Trifolium</taxon>
    </lineage>
</organism>
<evidence type="ECO:0000313" key="2">
    <source>
        <dbReference type="Proteomes" id="UP000265520"/>
    </source>
</evidence>
<comment type="caution">
    <text evidence="1">The sequence shown here is derived from an EMBL/GenBank/DDBJ whole genome shotgun (WGS) entry which is preliminary data.</text>
</comment>
<proteinExistence type="predicted"/>
<accession>A0A392TII5</accession>